<dbReference type="EMBL" id="JBFXLT010000054">
    <property type="protein sequence ID" value="KAL2811745.1"/>
    <property type="molecule type" value="Genomic_DNA"/>
</dbReference>
<comment type="caution">
    <text evidence="2">The sequence shown here is derived from an EMBL/GenBank/DDBJ whole genome shotgun (WGS) entry which is preliminary data.</text>
</comment>
<dbReference type="SUPFAM" id="SSF52087">
    <property type="entry name" value="CRAL/TRIO domain"/>
    <property type="match status" value="1"/>
</dbReference>
<dbReference type="InterPro" id="IPR036273">
    <property type="entry name" value="CRAL/TRIO_N_dom_sf"/>
</dbReference>
<proteinExistence type="predicted"/>
<dbReference type="InterPro" id="IPR001251">
    <property type="entry name" value="CRAL-TRIO_dom"/>
</dbReference>
<dbReference type="Proteomes" id="UP001610334">
    <property type="component" value="Unassembled WGS sequence"/>
</dbReference>
<dbReference type="PROSITE" id="PS50191">
    <property type="entry name" value="CRAL_TRIO"/>
    <property type="match status" value="1"/>
</dbReference>
<dbReference type="InterPro" id="IPR052432">
    <property type="entry name" value="PITP/CRAL-TRIO"/>
</dbReference>
<dbReference type="InterPro" id="IPR036865">
    <property type="entry name" value="CRAL-TRIO_dom_sf"/>
</dbReference>
<dbReference type="PANTHER" id="PTHR46590">
    <property type="entry name" value="PHOSPHATIDYLINOSITOL TRANSFER PROTEIN CSR1-RELATED"/>
    <property type="match status" value="1"/>
</dbReference>
<dbReference type="Gene3D" id="3.40.525.10">
    <property type="entry name" value="CRAL-TRIO lipid binding domain"/>
    <property type="match status" value="1"/>
</dbReference>
<dbReference type="SUPFAM" id="SSF46938">
    <property type="entry name" value="CRAL/TRIO N-terminal domain"/>
    <property type="match status" value="1"/>
</dbReference>
<dbReference type="SMART" id="SM01100">
    <property type="entry name" value="CRAL_TRIO_N"/>
    <property type="match status" value="1"/>
</dbReference>
<keyword evidence="3" id="KW-1185">Reference proteome</keyword>
<dbReference type="SMART" id="SM00516">
    <property type="entry name" value="SEC14"/>
    <property type="match status" value="1"/>
</dbReference>
<name>A0ABR4H8H1_9EURO</name>
<evidence type="ECO:0000313" key="3">
    <source>
        <dbReference type="Proteomes" id="UP001610334"/>
    </source>
</evidence>
<evidence type="ECO:0000259" key="1">
    <source>
        <dbReference type="PROSITE" id="PS50191"/>
    </source>
</evidence>
<dbReference type="InterPro" id="IPR011074">
    <property type="entry name" value="CRAL/TRIO_N_dom"/>
</dbReference>
<feature type="domain" description="CRAL-TRIO" evidence="1">
    <location>
        <begin position="196"/>
        <end position="359"/>
    </location>
</feature>
<protein>
    <submittedName>
        <fullName evidence="2">CRAL-TRIO domain-containing protein</fullName>
    </submittedName>
</protein>
<reference evidence="2 3" key="1">
    <citation type="submission" date="2024-07" db="EMBL/GenBank/DDBJ databases">
        <title>Section-level genome sequencing and comparative genomics of Aspergillus sections Usti and Cavernicolus.</title>
        <authorList>
            <consortium name="Lawrence Berkeley National Laboratory"/>
            <person name="Nybo J.L."/>
            <person name="Vesth T.C."/>
            <person name="Theobald S."/>
            <person name="Frisvad J.C."/>
            <person name="Larsen T.O."/>
            <person name="Kjaerboelling I."/>
            <person name="Rothschild-Mancinelli K."/>
            <person name="Lyhne E.K."/>
            <person name="Kogle M.E."/>
            <person name="Barry K."/>
            <person name="Clum A."/>
            <person name="Na H."/>
            <person name="Ledsgaard L."/>
            <person name="Lin J."/>
            <person name="Lipzen A."/>
            <person name="Kuo A."/>
            <person name="Riley R."/>
            <person name="Mondo S."/>
            <person name="Labutti K."/>
            <person name="Haridas S."/>
            <person name="Pangalinan J."/>
            <person name="Salamov A.A."/>
            <person name="Simmons B.A."/>
            <person name="Magnuson J.K."/>
            <person name="Chen J."/>
            <person name="Drula E."/>
            <person name="Henrissat B."/>
            <person name="Wiebenga A."/>
            <person name="Lubbers R.J."/>
            <person name="Gomes A.C."/>
            <person name="Makela M.R."/>
            <person name="Stajich J."/>
            <person name="Grigoriev I.V."/>
            <person name="Mortensen U.H."/>
            <person name="De Vries R.P."/>
            <person name="Baker S.E."/>
            <person name="Andersen M.R."/>
        </authorList>
    </citation>
    <scope>NUCLEOTIDE SEQUENCE [LARGE SCALE GENOMIC DNA]</scope>
    <source>
        <strain evidence="2 3">CBS 588.65</strain>
    </source>
</reference>
<accession>A0ABR4H8H1</accession>
<dbReference type="PANTHER" id="PTHR46590:SF2">
    <property type="entry name" value="CRAL_TRIO DOMAIN PROTEIN (AFU_ORTHOLOGUE AFUA_4G13930)-RELATED"/>
    <property type="match status" value="1"/>
</dbReference>
<gene>
    <name evidence="2" type="ORF">BJX63DRAFT_267136</name>
</gene>
<dbReference type="CDD" id="cd00170">
    <property type="entry name" value="SEC14"/>
    <property type="match status" value="1"/>
</dbReference>
<dbReference type="Pfam" id="PF03765">
    <property type="entry name" value="CRAL_TRIO_N"/>
    <property type="match status" value="1"/>
</dbReference>
<organism evidence="2 3">
    <name type="scientific">Aspergillus granulosus</name>
    <dbReference type="NCBI Taxonomy" id="176169"/>
    <lineage>
        <taxon>Eukaryota</taxon>
        <taxon>Fungi</taxon>
        <taxon>Dikarya</taxon>
        <taxon>Ascomycota</taxon>
        <taxon>Pezizomycotina</taxon>
        <taxon>Eurotiomycetes</taxon>
        <taxon>Eurotiomycetidae</taxon>
        <taxon>Eurotiales</taxon>
        <taxon>Aspergillaceae</taxon>
        <taxon>Aspergillus</taxon>
        <taxon>Aspergillus subgen. Nidulantes</taxon>
    </lineage>
</organism>
<evidence type="ECO:0000313" key="2">
    <source>
        <dbReference type="EMBL" id="KAL2811745.1"/>
    </source>
</evidence>
<sequence length="511" mass="58369">MMNPASVPPGFWGNLSPVQETRLQQLWTLLLHLAEASSLGALEQLFRANSLEQVPSSPSISLSPTPSRRNSLFSRAEGTIIRKGSRDSVSVYHTQLLHTLRDVGLGASQVRTIRKFLSVMSPEDVRFGVLTAAKHEHLDVYLLRFLRASKWDVNKSLIHLLNSIVWRLKEMQVDNVLLPRGELYAAEEEGNTNPFKSEEAKGFMKQLRIGKGFVHGVDKMNRPIAIVRIRLHDPSAQTVESLNQFITHIVESARLLVTPPVETATVLFDMTDFSLANMEYAPVKFIIKCFETYYPECLGYLLIHNAPRVFGSVWKIIKPWMDPRIVEKTVFTRTVEDLERYINRDQIIAELGGDEDWKYEYIEPDPDENRAMEDYATRDSLLAERQSIGEEFLAATSRWIMASRGGDPTELKEAIAHRENLIEQVRVNYWDLDPYVRARNNLDRTGVIQEGGWIDMYPDLEPELYLEPEPELELELGPEPVQIQPPPPQIQTAKMLQVAHVHRAQVKIVNV</sequence>
<dbReference type="Pfam" id="PF00650">
    <property type="entry name" value="CRAL_TRIO"/>
    <property type="match status" value="1"/>
</dbReference>